<organism evidence="2 3">
    <name type="scientific">Rugosimonospora acidiphila</name>
    <dbReference type="NCBI Taxonomy" id="556531"/>
    <lineage>
        <taxon>Bacteria</taxon>
        <taxon>Bacillati</taxon>
        <taxon>Actinomycetota</taxon>
        <taxon>Actinomycetes</taxon>
        <taxon>Micromonosporales</taxon>
        <taxon>Micromonosporaceae</taxon>
        <taxon>Rugosimonospora</taxon>
    </lineage>
</organism>
<feature type="transmembrane region" description="Helical" evidence="1">
    <location>
        <begin position="102"/>
        <end position="125"/>
    </location>
</feature>
<keyword evidence="3" id="KW-1185">Reference proteome</keyword>
<feature type="transmembrane region" description="Helical" evidence="1">
    <location>
        <begin position="71"/>
        <end position="96"/>
    </location>
</feature>
<keyword evidence="1" id="KW-0812">Transmembrane</keyword>
<keyword evidence="1" id="KW-1133">Transmembrane helix</keyword>
<sequence>MLAVGMIGDLLAIAPSLGVFAADTHKGPSGICCLLTIENLTFSLLTVGARVSAVISVVGGSASSSSASGKLVGVAFMLRAFAGLALVAVGLAFLISREPGDGPLFAFVGVGQVVCGALIAIDEAVRWSRSRKRQ</sequence>
<comment type="caution">
    <text evidence="2">The sequence shown here is derived from an EMBL/GenBank/DDBJ whole genome shotgun (WGS) entry which is preliminary data.</text>
</comment>
<name>A0ABP9SX14_9ACTN</name>
<evidence type="ECO:0000313" key="3">
    <source>
        <dbReference type="Proteomes" id="UP001501570"/>
    </source>
</evidence>
<reference evidence="3" key="1">
    <citation type="journal article" date="2019" name="Int. J. Syst. Evol. Microbiol.">
        <title>The Global Catalogue of Microorganisms (GCM) 10K type strain sequencing project: providing services to taxonomists for standard genome sequencing and annotation.</title>
        <authorList>
            <consortium name="The Broad Institute Genomics Platform"/>
            <consortium name="The Broad Institute Genome Sequencing Center for Infectious Disease"/>
            <person name="Wu L."/>
            <person name="Ma J."/>
        </authorList>
    </citation>
    <scope>NUCLEOTIDE SEQUENCE [LARGE SCALE GENOMIC DNA]</scope>
    <source>
        <strain evidence="3">JCM 18304</strain>
    </source>
</reference>
<dbReference type="Proteomes" id="UP001501570">
    <property type="component" value="Unassembled WGS sequence"/>
</dbReference>
<accession>A0ABP9SX14</accession>
<proteinExistence type="predicted"/>
<protein>
    <submittedName>
        <fullName evidence="2">Uncharacterized protein</fullName>
    </submittedName>
</protein>
<keyword evidence="1" id="KW-0472">Membrane</keyword>
<gene>
    <name evidence="2" type="ORF">GCM10023322_84050</name>
</gene>
<dbReference type="EMBL" id="BAABJQ010000062">
    <property type="protein sequence ID" value="GAA5202307.1"/>
    <property type="molecule type" value="Genomic_DNA"/>
</dbReference>
<evidence type="ECO:0000313" key="2">
    <source>
        <dbReference type="EMBL" id="GAA5202307.1"/>
    </source>
</evidence>
<evidence type="ECO:0000256" key="1">
    <source>
        <dbReference type="SAM" id="Phobius"/>
    </source>
</evidence>